<sequence length="493" mass="56444">MFLKQSNFTKKHGKRHHGFDKEKAPYPLSFDRSALDLDVIDHVFLRQLKQSVSFLEFEGRHPKRCLDLGCGTGTWILDALREWPECHFIGFDLVSIQPPLSILESAHSSRVKWIHGNFLTTKLPFGDDDFDHVHIRGIARAVPENKVNIHFPSLPRWYTKALRARDQRPSIHMPDGSQRRSLPMSPPSTPPQDDTLHDHVLLESLFNSVFETRFINPILPSYFATYFRHVLCSPVINFPTPTLPTVPTYSIASSGRFVSSSSLASAARSLRARRQQPSYSSTTSESSGFDNMSDDDEEQLIQQRTPPSTDDELVPPNKFDSSINVWPYYSSPSDDTTTGDASELGLLPIASLSEATCFSLAFQLHRMYNLVLACQESMWEVLNDRIRNRESELKRLGWDDDDLEAEHARQRFEKLLERYRSDMQTRAALWQRMALSESPAFRLPKQGRITKAEMNDEDRVYHAVLGAQKHATNEELRAPCRTLRIFVGFKYGM</sequence>
<comment type="caution">
    <text evidence="3">The sequence shown here is derived from an EMBL/GenBank/DDBJ whole genome shotgun (WGS) entry which is preliminary data.</text>
</comment>
<evidence type="ECO:0000313" key="3">
    <source>
        <dbReference type="EMBL" id="THH06400.1"/>
    </source>
</evidence>
<feature type="region of interest" description="Disordered" evidence="1">
    <location>
        <begin position="269"/>
        <end position="299"/>
    </location>
</feature>
<dbReference type="OrthoDB" id="2013972at2759"/>
<keyword evidence="4" id="KW-1185">Reference proteome</keyword>
<dbReference type="AlphaFoldDB" id="A0A4S4L9T5"/>
<dbReference type="CDD" id="cd02440">
    <property type="entry name" value="AdoMet_MTases"/>
    <property type="match status" value="1"/>
</dbReference>
<gene>
    <name evidence="3" type="ORF">EW145_g4116</name>
</gene>
<feature type="region of interest" description="Disordered" evidence="1">
    <location>
        <begin position="168"/>
        <end position="195"/>
    </location>
</feature>
<evidence type="ECO:0000259" key="2">
    <source>
        <dbReference type="Pfam" id="PF13649"/>
    </source>
</evidence>
<evidence type="ECO:0000313" key="4">
    <source>
        <dbReference type="Proteomes" id="UP000308199"/>
    </source>
</evidence>
<feature type="compositionally biased region" description="Basic residues" evidence="1">
    <location>
        <begin position="9"/>
        <end position="18"/>
    </location>
</feature>
<dbReference type="Pfam" id="PF13649">
    <property type="entry name" value="Methyltransf_25"/>
    <property type="match status" value="1"/>
</dbReference>
<feature type="region of interest" description="Disordered" evidence="1">
    <location>
        <begin position="1"/>
        <end position="20"/>
    </location>
</feature>
<dbReference type="Proteomes" id="UP000308199">
    <property type="component" value="Unassembled WGS sequence"/>
</dbReference>
<feature type="domain" description="Methyltransferase" evidence="2">
    <location>
        <begin position="66"/>
        <end position="143"/>
    </location>
</feature>
<organism evidence="3 4">
    <name type="scientific">Phellinidium pouzarii</name>
    <dbReference type="NCBI Taxonomy" id="167371"/>
    <lineage>
        <taxon>Eukaryota</taxon>
        <taxon>Fungi</taxon>
        <taxon>Dikarya</taxon>
        <taxon>Basidiomycota</taxon>
        <taxon>Agaricomycotina</taxon>
        <taxon>Agaricomycetes</taxon>
        <taxon>Hymenochaetales</taxon>
        <taxon>Hymenochaetaceae</taxon>
        <taxon>Phellinidium</taxon>
    </lineage>
</organism>
<accession>A0A4S4L9T5</accession>
<feature type="compositionally biased region" description="Low complexity" evidence="1">
    <location>
        <begin position="278"/>
        <end position="287"/>
    </location>
</feature>
<reference evidence="3 4" key="1">
    <citation type="submission" date="2019-02" db="EMBL/GenBank/DDBJ databases">
        <title>Genome sequencing of the rare red list fungi Phellinidium pouzarii.</title>
        <authorList>
            <person name="Buettner E."/>
            <person name="Kellner H."/>
        </authorList>
    </citation>
    <scope>NUCLEOTIDE SEQUENCE [LARGE SCALE GENOMIC DNA]</scope>
    <source>
        <strain evidence="3 4">DSM 108285</strain>
    </source>
</reference>
<dbReference type="Gene3D" id="3.40.50.150">
    <property type="entry name" value="Vaccinia Virus protein VP39"/>
    <property type="match status" value="1"/>
</dbReference>
<proteinExistence type="predicted"/>
<dbReference type="InterPro" id="IPR029063">
    <property type="entry name" value="SAM-dependent_MTases_sf"/>
</dbReference>
<dbReference type="InterPro" id="IPR041698">
    <property type="entry name" value="Methyltransf_25"/>
</dbReference>
<dbReference type="SUPFAM" id="SSF53335">
    <property type="entry name" value="S-adenosyl-L-methionine-dependent methyltransferases"/>
    <property type="match status" value="1"/>
</dbReference>
<evidence type="ECO:0000256" key="1">
    <source>
        <dbReference type="SAM" id="MobiDB-lite"/>
    </source>
</evidence>
<protein>
    <recommendedName>
        <fullName evidence="2">Methyltransferase domain-containing protein</fullName>
    </recommendedName>
</protein>
<dbReference type="EMBL" id="SGPK01000198">
    <property type="protein sequence ID" value="THH06400.1"/>
    <property type="molecule type" value="Genomic_DNA"/>
</dbReference>
<name>A0A4S4L9T5_9AGAM</name>